<evidence type="ECO:0000313" key="3">
    <source>
        <dbReference type="Ensembl" id="ENSLOCP00000018511.1"/>
    </source>
</evidence>
<keyword evidence="4" id="KW-1185">Reference proteome</keyword>
<reference evidence="3" key="2">
    <citation type="submission" date="2025-08" db="UniProtKB">
        <authorList>
            <consortium name="Ensembl"/>
        </authorList>
    </citation>
    <scope>IDENTIFICATION</scope>
</reference>
<protein>
    <recommendedName>
        <fullName evidence="2">VWFA domain-containing protein</fullName>
    </recommendedName>
</protein>
<dbReference type="Pfam" id="PF00092">
    <property type="entry name" value="VWA"/>
    <property type="match status" value="1"/>
</dbReference>
<dbReference type="Gene3D" id="3.40.50.410">
    <property type="entry name" value="von Willebrand factor, type A domain"/>
    <property type="match status" value="1"/>
</dbReference>
<feature type="compositionally biased region" description="Polar residues" evidence="1">
    <location>
        <begin position="153"/>
        <end position="162"/>
    </location>
</feature>
<reference evidence="4" key="1">
    <citation type="submission" date="2011-12" db="EMBL/GenBank/DDBJ databases">
        <title>The Draft Genome of Lepisosteus oculatus.</title>
        <authorList>
            <consortium name="The Broad Institute Genome Assembly &amp; Analysis Group"/>
            <consortium name="Computational R&amp;D Group"/>
            <consortium name="and Sequencing Platform"/>
            <person name="Di Palma F."/>
            <person name="Alfoldi J."/>
            <person name="Johnson J."/>
            <person name="Berlin A."/>
            <person name="Gnerre S."/>
            <person name="Jaffe D."/>
            <person name="MacCallum I."/>
            <person name="Young S."/>
            <person name="Walker B.J."/>
            <person name="Lander E.S."/>
            <person name="Lindblad-Toh K."/>
        </authorList>
    </citation>
    <scope>NUCLEOTIDE SEQUENCE [LARGE SCALE GENOMIC DNA]</scope>
</reference>
<organism evidence="3 4">
    <name type="scientific">Lepisosteus oculatus</name>
    <name type="common">Spotted gar</name>
    <dbReference type="NCBI Taxonomy" id="7918"/>
    <lineage>
        <taxon>Eukaryota</taxon>
        <taxon>Metazoa</taxon>
        <taxon>Chordata</taxon>
        <taxon>Craniata</taxon>
        <taxon>Vertebrata</taxon>
        <taxon>Euteleostomi</taxon>
        <taxon>Actinopterygii</taxon>
        <taxon>Neopterygii</taxon>
        <taxon>Holostei</taxon>
        <taxon>Semionotiformes</taxon>
        <taxon>Lepisosteidae</taxon>
        <taxon>Lepisosteus</taxon>
    </lineage>
</organism>
<dbReference type="GeneTree" id="ENSGT00940000154682"/>
<dbReference type="eggNOG" id="ENOG502QRRD">
    <property type="taxonomic scope" value="Eukaryota"/>
</dbReference>
<dbReference type="AlphaFoldDB" id="W5ND02"/>
<dbReference type="HOGENOM" id="CLU_1634840_0_0_1"/>
<dbReference type="PANTHER" id="PTHR10579">
    <property type="entry name" value="CALCIUM-ACTIVATED CHLORIDE CHANNEL REGULATOR"/>
    <property type="match status" value="1"/>
</dbReference>
<dbReference type="InterPro" id="IPR051266">
    <property type="entry name" value="CLCR"/>
</dbReference>
<dbReference type="CDD" id="cd00198">
    <property type="entry name" value="vWFA"/>
    <property type="match status" value="1"/>
</dbReference>
<dbReference type="Proteomes" id="UP000018468">
    <property type="component" value="Unassembled WGS sequence"/>
</dbReference>
<dbReference type="InParanoid" id="W5ND02"/>
<evidence type="ECO:0000256" key="1">
    <source>
        <dbReference type="SAM" id="MobiDB-lite"/>
    </source>
</evidence>
<reference evidence="3" key="3">
    <citation type="submission" date="2025-09" db="UniProtKB">
        <authorList>
            <consortium name="Ensembl"/>
        </authorList>
    </citation>
    <scope>IDENTIFICATION</scope>
</reference>
<feature type="domain" description="VWFA" evidence="2">
    <location>
        <begin position="14"/>
        <end position="128"/>
    </location>
</feature>
<dbReference type="InterPro" id="IPR036465">
    <property type="entry name" value="vWFA_dom_sf"/>
</dbReference>
<name>W5ND02_LEPOC</name>
<dbReference type="PANTHER" id="PTHR10579:SF172">
    <property type="entry name" value="CALCIUM-ACTIVATED CHLORIDE CHANNEL REGULATOR 4 PRECURSOR-RELATED"/>
    <property type="match status" value="1"/>
</dbReference>
<feature type="region of interest" description="Disordered" evidence="1">
    <location>
        <begin position="131"/>
        <end position="162"/>
    </location>
</feature>
<dbReference type="OMA" id="CESHTEP"/>
<accession>W5ND02</accession>
<dbReference type="STRING" id="7918.ENSLOCP00000018511"/>
<dbReference type="Bgee" id="ENSLOCG00000015040">
    <property type="expression patterns" value="Expressed in zone of skin and 4 other cell types or tissues"/>
</dbReference>
<dbReference type="Ensembl" id="ENSLOCT00000018543.1">
    <property type="protein sequence ID" value="ENSLOCP00000018511.1"/>
    <property type="gene ID" value="ENSLOCG00000015040.1"/>
</dbReference>
<proteinExistence type="predicted"/>
<dbReference type="InterPro" id="IPR002035">
    <property type="entry name" value="VWF_A"/>
</dbReference>
<dbReference type="SUPFAM" id="SSF53300">
    <property type="entry name" value="vWA-like"/>
    <property type="match status" value="1"/>
</dbReference>
<evidence type="ECO:0000313" key="4">
    <source>
        <dbReference type="Proteomes" id="UP000018468"/>
    </source>
</evidence>
<sequence length="162" mass="17091">MRQAAEIFLVQILEQDSLAGIVRFDSSAVILQHLTLVSGLAVRTELARKLPTQASGGTNICEGLNKGFEVLREDDQDVAGTEIILLTDGEDSNVGSCLQTAQSSGVTIHTVALGPSADPLLEQFALRTGRDPPLCESHTEPVLTPLSLLTDPGVSSPTQSLS</sequence>
<evidence type="ECO:0000259" key="2">
    <source>
        <dbReference type="Pfam" id="PF00092"/>
    </source>
</evidence>